<keyword evidence="8" id="KW-1185">Reference proteome</keyword>
<keyword evidence="5" id="KW-0598">Phosphotransferase system</keyword>
<dbReference type="NCBIfam" id="TIGR01003">
    <property type="entry name" value="PTS_HPr_family"/>
    <property type="match status" value="1"/>
</dbReference>
<comment type="subcellular location">
    <subcellularLocation>
        <location evidence="2">Cytoplasm</location>
    </subcellularLocation>
</comment>
<evidence type="ECO:0000256" key="4">
    <source>
        <dbReference type="ARBA" id="ARBA00022490"/>
    </source>
</evidence>
<evidence type="ECO:0000256" key="2">
    <source>
        <dbReference type="ARBA" id="ARBA00004496"/>
    </source>
</evidence>
<evidence type="ECO:0000259" key="6">
    <source>
        <dbReference type="PROSITE" id="PS51350"/>
    </source>
</evidence>
<dbReference type="STRING" id="648782.SAMN04488554_2988"/>
<gene>
    <name evidence="7" type="ORF">SAMN04488554_2988</name>
</gene>
<comment type="function">
    <text evidence="1">General (non sugar-specific) component of the phosphoenolpyruvate-dependent sugar phosphotransferase system (sugar PTS). This major carbohydrate active-transport system catalyzes the phosphorylation of incoming sugar substrates concomitantly with their translocation across the cell membrane. The phosphoryl group from phosphoenolpyruvate (PEP) is transferred to the phosphoryl carrier protein HPr by enzyme I. Phospho-HPr then transfers it to the PTS EIIA domain.</text>
</comment>
<accession>A0A1H5LUH2</accession>
<dbReference type="InterPro" id="IPR000032">
    <property type="entry name" value="HPr-like"/>
</dbReference>
<evidence type="ECO:0000313" key="7">
    <source>
        <dbReference type="EMBL" id="SEE80692.1"/>
    </source>
</evidence>
<dbReference type="GO" id="GO:0009401">
    <property type="term" value="P:phosphoenolpyruvate-dependent sugar phosphotransferase system"/>
    <property type="evidence" value="ECO:0007669"/>
    <property type="project" value="UniProtKB-KW"/>
</dbReference>
<reference evidence="8" key="1">
    <citation type="submission" date="2016-10" db="EMBL/GenBank/DDBJ databases">
        <authorList>
            <person name="Varghese N."/>
            <person name="Submissions S."/>
        </authorList>
    </citation>
    <scope>NUCLEOTIDE SEQUENCE [LARGE SCALE GENOMIC DNA]</scope>
    <source>
        <strain evidence="8">DSM 21368</strain>
    </source>
</reference>
<dbReference type="PANTHER" id="PTHR33705:SF2">
    <property type="entry name" value="PHOSPHOCARRIER PROTEIN NPR"/>
    <property type="match status" value="1"/>
</dbReference>
<dbReference type="PROSITE" id="PS00369">
    <property type="entry name" value="PTS_HPR_HIS"/>
    <property type="match status" value="1"/>
</dbReference>
<dbReference type="InterPro" id="IPR035895">
    <property type="entry name" value="HPr-like_sf"/>
</dbReference>
<evidence type="ECO:0000313" key="8">
    <source>
        <dbReference type="Proteomes" id="UP000199220"/>
    </source>
</evidence>
<sequence length="88" mass="9079">MATRTATIASPVGLHARPAAVFTRAVEDSGLEVRISKDGSVPQDATSILGVMTLGVGHGDEVTLHADGPGSEEALEQLADLLSRDLTQ</sequence>
<dbReference type="GO" id="GO:0005737">
    <property type="term" value="C:cytoplasm"/>
    <property type="evidence" value="ECO:0007669"/>
    <property type="project" value="UniProtKB-SubCell"/>
</dbReference>
<dbReference type="PRINTS" id="PR00107">
    <property type="entry name" value="PHOSPHOCPHPR"/>
</dbReference>
<dbReference type="RefSeq" id="WP_089773858.1">
    <property type="nucleotide sequence ID" value="NZ_FNTX01000002.1"/>
</dbReference>
<proteinExistence type="predicted"/>
<keyword evidence="4" id="KW-0963">Cytoplasm</keyword>
<name>A0A1H5LUH2_9MICO</name>
<evidence type="ECO:0000256" key="1">
    <source>
        <dbReference type="ARBA" id="ARBA00003681"/>
    </source>
</evidence>
<dbReference type="Pfam" id="PF00381">
    <property type="entry name" value="PTS-HPr"/>
    <property type="match status" value="1"/>
</dbReference>
<dbReference type="Gene3D" id="3.30.1340.10">
    <property type="entry name" value="HPr-like"/>
    <property type="match status" value="1"/>
</dbReference>
<dbReference type="SUPFAM" id="SSF55594">
    <property type="entry name" value="HPr-like"/>
    <property type="match status" value="1"/>
</dbReference>
<evidence type="ECO:0000256" key="3">
    <source>
        <dbReference type="ARBA" id="ARBA00020422"/>
    </source>
</evidence>
<dbReference type="OrthoDB" id="9809047at2"/>
<dbReference type="AlphaFoldDB" id="A0A1H5LUH2"/>
<organism evidence="7 8">
    <name type="scientific">Ruania alba</name>
    <dbReference type="NCBI Taxonomy" id="648782"/>
    <lineage>
        <taxon>Bacteria</taxon>
        <taxon>Bacillati</taxon>
        <taxon>Actinomycetota</taxon>
        <taxon>Actinomycetes</taxon>
        <taxon>Micrococcales</taxon>
        <taxon>Ruaniaceae</taxon>
        <taxon>Ruania</taxon>
    </lineage>
</organism>
<dbReference type="InterPro" id="IPR050399">
    <property type="entry name" value="HPr"/>
</dbReference>
<dbReference type="PROSITE" id="PS51350">
    <property type="entry name" value="PTS_HPR_DOM"/>
    <property type="match status" value="1"/>
</dbReference>
<dbReference type="EMBL" id="FNTX01000002">
    <property type="protein sequence ID" value="SEE80692.1"/>
    <property type="molecule type" value="Genomic_DNA"/>
</dbReference>
<dbReference type="PANTHER" id="PTHR33705">
    <property type="entry name" value="PHOSPHOCARRIER PROTEIN HPR"/>
    <property type="match status" value="1"/>
</dbReference>
<dbReference type="InterPro" id="IPR001020">
    <property type="entry name" value="PTS_HPr_His_P_site"/>
</dbReference>
<protein>
    <recommendedName>
        <fullName evidence="3">Phosphocarrier protein HPr</fullName>
    </recommendedName>
</protein>
<dbReference type="Proteomes" id="UP000199220">
    <property type="component" value="Unassembled WGS sequence"/>
</dbReference>
<evidence type="ECO:0000256" key="5">
    <source>
        <dbReference type="ARBA" id="ARBA00022683"/>
    </source>
</evidence>
<dbReference type="CDD" id="cd00367">
    <property type="entry name" value="PTS-HPr_like"/>
    <property type="match status" value="1"/>
</dbReference>
<feature type="domain" description="HPr" evidence="6">
    <location>
        <begin position="1"/>
        <end position="88"/>
    </location>
</feature>